<reference evidence="1" key="2">
    <citation type="journal article" date="2024" name="Plant">
        <title>Genomic evolution and insights into agronomic trait innovations of Sesamum species.</title>
        <authorList>
            <person name="Miao H."/>
            <person name="Wang L."/>
            <person name="Qu L."/>
            <person name="Liu H."/>
            <person name="Sun Y."/>
            <person name="Le M."/>
            <person name="Wang Q."/>
            <person name="Wei S."/>
            <person name="Zheng Y."/>
            <person name="Lin W."/>
            <person name="Duan Y."/>
            <person name="Cao H."/>
            <person name="Xiong S."/>
            <person name="Wang X."/>
            <person name="Wei L."/>
            <person name="Li C."/>
            <person name="Ma Q."/>
            <person name="Ju M."/>
            <person name="Zhao R."/>
            <person name="Li G."/>
            <person name="Mu C."/>
            <person name="Tian Q."/>
            <person name="Mei H."/>
            <person name="Zhang T."/>
            <person name="Gao T."/>
            <person name="Zhang H."/>
        </authorList>
    </citation>
    <scope>NUCLEOTIDE SEQUENCE</scope>
    <source>
        <strain evidence="1">G02</strain>
    </source>
</reference>
<reference evidence="1" key="1">
    <citation type="submission" date="2020-06" db="EMBL/GenBank/DDBJ databases">
        <authorList>
            <person name="Li T."/>
            <person name="Hu X."/>
            <person name="Zhang T."/>
            <person name="Song X."/>
            <person name="Zhang H."/>
            <person name="Dai N."/>
            <person name="Sheng W."/>
            <person name="Hou X."/>
            <person name="Wei L."/>
        </authorList>
    </citation>
    <scope>NUCLEOTIDE SEQUENCE</scope>
    <source>
        <strain evidence="1">G02</strain>
        <tissue evidence="1">Leaf</tissue>
    </source>
</reference>
<organism evidence="1">
    <name type="scientific">Sesamum radiatum</name>
    <name type="common">Black benniseed</name>
    <dbReference type="NCBI Taxonomy" id="300843"/>
    <lineage>
        <taxon>Eukaryota</taxon>
        <taxon>Viridiplantae</taxon>
        <taxon>Streptophyta</taxon>
        <taxon>Embryophyta</taxon>
        <taxon>Tracheophyta</taxon>
        <taxon>Spermatophyta</taxon>
        <taxon>Magnoliopsida</taxon>
        <taxon>eudicotyledons</taxon>
        <taxon>Gunneridae</taxon>
        <taxon>Pentapetalae</taxon>
        <taxon>asterids</taxon>
        <taxon>lamiids</taxon>
        <taxon>Lamiales</taxon>
        <taxon>Pedaliaceae</taxon>
        <taxon>Sesamum</taxon>
    </lineage>
</organism>
<dbReference type="PANTHER" id="PTHR46250">
    <property type="entry name" value="MYB/SANT-LIKE DNA-BINDING DOMAIN PROTEIN-RELATED"/>
    <property type="match status" value="1"/>
</dbReference>
<dbReference type="EMBL" id="JACGWJ010000027">
    <property type="protein sequence ID" value="KAL0308911.1"/>
    <property type="molecule type" value="Genomic_DNA"/>
</dbReference>
<name>A0AAW2KPW8_SESRA</name>
<comment type="caution">
    <text evidence="1">The sequence shown here is derived from an EMBL/GenBank/DDBJ whole genome shotgun (WGS) entry which is preliminary data.</text>
</comment>
<dbReference type="AlphaFoldDB" id="A0AAW2KPW8"/>
<protein>
    <submittedName>
        <fullName evidence="1">Uncharacterized protein</fullName>
    </submittedName>
</protein>
<sequence>MDDDASKRARRREVKRDGKLSRRVWSTAKEEVSLEYLRETIRTGWKSDNGFRSGYLGVLEILLNKACPNSGLKAEPHLSSKIHVWKKTYGYINDMMAGVVLVGVRPPTLFM</sequence>
<proteinExistence type="predicted"/>
<evidence type="ECO:0000313" key="1">
    <source>
        <dbReference type="EMBL" id="KAL0308911.1"/>
    </source>
</evidence>
<gene>
    <name evidence="1" type="ORF">Sradi_5833400</name>
</gene>
<accession>A0AAW2KPW8</accession>